<dbReference type="GO" id="GO:0005886">
    <property type="term" value="C:plasma membrane"/>
    <property type="evidence" value="ECO:0007669"/>
    <property type="project" value="UniProtKB-SubCell"/>
</dbReference>
<feature type="transmembrane region" description="Helical" evidence="8">
    <location>
        <begin position="307"/>
        <end position="332"/>
    </location>
</feature>
<accession>A0A1H3ZLE3</accession>
<dbReference type="InterPro" id="IPR011701">
    <property type="entry name" value="MFS"/>
</dbReference>
<keyword evidence="11" id="KW-1185">Reference proteome</keyword>
<evidence type="ECO:0000313" key="10">
    <source>
        <dbReference type="EMBL" id="SEA24221.1"/>
    </source>
</evidence>
<evidence type="ECO:0000256" key="6">
    <source>
        <dbReference type="ARBA" id="ARBA00022989"/>
    </source>
</evidence>
<feature type="domain" description="Major facilitator superfamily (MFS) profile" evidence="9">
    <location>
        <begin position="11"/>
        <end position="394"/>
    </location>
</feature>
<proteinExistence type="inferred from homology"/>
<feature type="transmembrane region" description="Helical" evidence="8">
    <location>
        <begin position="12"/>
        <end position="33"/>
    </location>
</feature>
<dbReference type="GO" id="GO:0042910">
    <property type="term" value="F:xenobiotic transmembrane transporter activity"/>
    <property type="evidence" value="ECO:0007669"/>
    <property type="project" value="InterPro"/>
</dbReference>
<dbReference type="InterPro" id="IPR004812">
    <property type="entry name" value="Efflux_drug-R_Bcr/CmlA"/>
</dbReference>
<dbReference type="PROSITE" id="PS50850">
    <property type="entry name" value="MFS"/>
    <property type="match status" value="1"/>
</dbReference>
<dbReference type="NCBIfam" id="TIGR00710">
    <property type="entry name" value="efflux_Bcr_CflA"/>
    <property type="match status" value="1"/>
</dbReference>
<evidence type="ECO:0000256" key="5">
    <source>
        <dbReference type="ARBA" id="ARBA00022692"/>
    </source>
</evidence>
<feature type="transmembrane region" description="Helical" evidence="8">
    <location>
        <begin position="102"/>
        <end position="123"/>
    </location>
</feature>
<feature type="transmembrane region" description="Helical" evidence="8">
    <location>
        <begin position="163"/>
        <end position="183"/>
    </location>
</feature>
<dbReference type="RefSeq" id="WP_074728120.1">
    <property type="nucleotide sequence ID" value="NZ_FNQS01000003.1"/>
</dbReference>
<feature type="transmembrane region" description="Helical" evidence="8">
    <location>
        <begin position="371"/>
        <end position="391"/>
    </location>
</feature>
<dbReference type="GeneID" id="97764120"/>
<reference evidence="10 11" key="1">
    <citation type="submission" date="2016-10" db="EMBL/GenBank/DDBJ databases">
        <authorList>
            <person name="de Groot N.N."/>
        </authorList>
    </citation>
    <scope>NUCLEOTIDE SEQUENCE [LARGE SCALE GENOMIC DNA]</scope>
    <source>
        <strain evidence="10 11">ATCC 29281</strain>
    </source>
</reference>
<keyword evidence="6 8" id="KW-1133">Transmembrane helix</keyword>
<feature type="transmembrane region" description="Helical" evidence="8">
    <location>
        <begin position="344"/>
        <end position="365"/>
    </location>
</feature>
<feature type="transmembrane region" description="Helical" evidence="8">
    <location>
        <begin position="250"/>
        <end position="269"/>
    </location>
</feature>
<comment type="similarity">
    <text evidence="2 8">Belongs to the major facilitator superfamily. Bcr/CmlA family.</text>
</comment>
<dbReference type="AlphaFoldDB" id="A0A1H3ZLE3"/>
<dbReference type="PANTHER" id="PTHR23502">
    <property type="entry name" value="MAJOR FACILITATOR SUPERFAMILY"/>
    <property type="match status" value="1"/>
</dbReference>
<dbReference type="InterPro" id="IPR020846">
    <property type="entry name" value="MFS_dom"/>
</dbReference>
<dbReference type="SUPFAM" id="SSF103473">
    <property type="entry name" value="MFS general substrate transporter"/>
    <property type="match status" value="1"/>
</dbReference>
<keyword evidence="7 8" id="KW-0472">Membrane</keyword>
<dbReference type="Proteomes" id="UP000187280">
    <property type="component" value="Unassembled WGS sequence"/>
</dbReference>
<evidence type="ECO:0000256" key="3">
    <source>
        <dbReference type="ARBA" id="ARBA00022448"/>
    </source>
</evidence>
<sequence>MKKNVPTRLGYALMLGSLAALGPLCTDLYLPALPQLTNELNTSNSTAQLSLTAGLLGLGGGQLIFGPLSDALGRMRPLLFSLALLLAASIGCALATDIHQLLAARLLQGIAGAGGAVLSRAVARDLYAGHELTRFFALLMLVNGLAPIFAPVLGGALMGMTDWRGIFIALAVVAMILLLMSAFRMHETLPQDRRIHGGLGAMLSSLGSLLKERQFMGMCLAQGLSGAGMFAYIGASPFVLQQIYGLSPQMFSLCFALNGIGLIVAGQLSARFSRNHQEERVLRAGLTIAVLSSAILLTAGLTQASLVWILVPLFFAVAMIGVIGPCASALAMQSQGNQAGSASALIGLSMFALGALSVPLTGLAGTSATSMALVMLGCYVLAVLSYVLLAVKTRAA</sequence>
<feature type="transmembrane region" description="Helical" evidence="8">
    <location>
        <begin position="215"/>
        <end position="235"/>
    </location>
</feature>
<feature type="transmembrane region" description="Helical" evidence="8">
    <location>
        <begin position="45"/>
        <end position="65"/>
    </location>
</feature>
<evidence type="ECO:0000256" key="4">
    <source>
        <dbReference type="ARBA" id="ARBA00022475"/>
    </source>
</evidence>
<dbReference type="Pfam" id="PF07690">
    <property type="entry name" value="MFS_1"/>
    <property type="match status" value="1"/>
</dbReference>
<feature type="transmembrane region" description="Helical" evidence="8">
    <location>
        <begin position="135"/>
        <end position="157"/>
    </location>
</feature>
<evidence type="ECO:0000256" key="2">
    <source>
        <dbReference type="ARBA" id="ARBA00006236"/>
    </source>
</evidence>
<feature type="transmembrane region" description="Helical" evidence="8">
    <location>
        <begin position="281"/>
        <end position="301"/>
    </location>
</feature>
<evidence type="ECO:0000256" key="8">
    <source>
        <dbReference type="RuleBase" id="RU365088"/>
    </source>
</evidence>
<dbReference type="PANTHER" id="PTHR23502:SF132">
    <property type="entry name" value="POLYAMINE TRANSPORTER 2-RELATED"/>
    <property type="match status" value="1"/>
</dbReference>
<keyword evidence="8" id="KW-0997">Cell inner membrane</keyword>
<protein>
    <recommendedName>
        <fullName evidence="8">Bcr/CflA family efflux transporter</fullName>
    </recommendedName>
</protein>
<dbReference type="InterPro" id="IPR001958">
    <property type="entry name" value="Tet-R_TetA/multi-R_MdtG-like"/>
</dbReference>
<evidence type="ECO:0000256" key="7">
    <source>
        <dbReference type="ARBA" id="ARBA00023136"/>
    </source>
</evidence>
<evidence type="ECO:0000313" key="11">
    <source>
        <dbReference type="Proteomes" id="UP000187280"/>
    </source>
</evidence>
<evidence type="ECO:0000256" key="1">
    <source>
        <dbReference type="ARBA" id="ARBA00004651"/>
    </source>
</evidence>
<dbReference type="FunFam" id="1.20.1720.10:FF:000005">
    <property type="entry name" value="Bcr/CflA family efflux transporter"/>
    <property type="match status" value="1"/>
</dbReference>
<evidence type="ECO:0000259" key="9">
    <source>
        <dbReference type="PROSITE" id="PS50850"/>
    </source>
</evidence>
<keyword evidence="5 8" id="KW-0812">Transmembrane</keyword>
<organism evidence="10 11">
    <name type="scientific">Lonsdalea quercina</name>
    <dbReference type="NCBI Taxonomy" id="71657"/>
    <lineage>
        <taxon>Bacteria</taxon>
        <taxon>Pseudomonadati</taxon>
        <taxon>Pseudomonadota</taxon>
        <taxon>Gammaproteobacteria</taxon>
        <taxon>Enterobacterales</taxon>
        <taxon>Pectobacteriaceae</taxon>
        <taxon>Lonsdalea</taxon>
    </lineage>
</organism>
<keyword evidence="4" id="KW-1003">Cell membrane</keyword>
<feature type="transmembrane region" description="Helical" evidence="8">
    <location>
        <begin position="77"/>
        <end position="96"/>
    </location>
</feature>
<dbReference type="STRING" id="71657.SAMN02982996_01219"/>
<dbReference type="eggNOG" id="COG2814">
    <property type="taxonomic scope" value="Bacteria"/>
</dbReference>
<dbReference type="PRINTS" id="PR01035">
    <property type="entry name" value="TCRTETA"/>
</dbReference>
<gene>
    <name evidence="10" type="ORF">SAMN02982996_01219</name>
</gene>
<dbReference type="CDD" id="cd17320">
    <property type="entry name" value="MFS_MdfA_MDR_like"/>
    <property type="match status" value="1"/>
</dbReference>
<dbReference type="Gene3D" id="1.20.1720.10">
    <property type="entry name" value="Multidrug resistance protein D"/>
    <property type="match status" value="1"/>
</dbReference>
<dbReference type="GO" id="GO:1990961">
    <property type="term" value="P:xenobiotic detoxification by transmembrane export across the plasma membrane"/>
    <property type="evidence" value="ECO:0007669"/>
    <property type="project" value="InterPro"/>
</dbReference>
<dbReference type="InterPro" id="IPR036259">
    <property type="entry name" value="MFS_trans_sf"/>
</dbReference>
<name>A0A1H3ZLE3_9GAMM</name>
<dbReference type="EMBL" id="FNQS01000003">
    <property type="protein sequence ID" value="SEA24221.1"/>
    <property type="molecule type" value="Genomic_DNA"/>
</dbReference>
<keyword evidence="3 8" id="KW-0813">Transport</keyword>
<comment type="subcellular location">
    <subcellularLocation>
        <location evidence="8">Cell inner membrane</location>
        <topology evidence="8">Multi-pass membrane protein</topology>
    </subcellularLocation>
    <subcellularLocation>
        <location evidence="1">Cell membrane</location>
        <topology evidence="1">Multi-pass membrane protein</topology>
    </subcellularLocation>
</comment>